<protein>
    <recommendedName>
        <fullName evidence="4">Lipoprotein</fullName>
    </recommendedName>
</protein>
<dbReference type="RefSeq" id="WP_076395203.1">
    <property type="nucleotide sequence ID" value="NZ_FTOV01000011.1"/>
</dbReference>
<dbReference type="STRING" id="373672.SAMN05421785_111125"/>
<keyword evidence="1" id="KW-0732">Signal</keyword>
<dbReference type="Proteomes" id="UP000185781">
    <property type="component" value="Unassembled WGS sequence"/>
</dbReference>
<reference evidence="2 3" key="1">
    <citation type="submission" date="2017-01" db="EMBL/GenBank/DDBJ databases">
        <authorList>
            <person name="Mah S.A."/>
            <person name="Swanson W.J."/>
            <person name="Moy G.W."/>
            <person name="Vacquier V.D."/>
        </authorList>
    </citation>
    <scope>NUCLEOTIDE SEQUENCE [LARGE SCALE GENOMIC DNA]</scope>
    <source>
        <strain evidence="2 3">DSM 18014</strain>
    </source>
</reference>
<evidence type="ECO:0000313" key="2">
    <source>
        <dbReference type="EMBL" id="SIT22005.1"/>
    </source>
</evidence>
<accession>A0A1N7QGL4</accession>
<gene>
    <name evidence="2" type="ORF">SAMN05421785_111125</name>
</gene>
<feature type="signal peptide" evidence="1">
    <location>
        <begin position="1"/>
        <end position="18"/>
    </location>
</feature>
<evidence type="ECO:0000313" key="3">
    <source>
        <dbReference type="Proteomes" id="UP000185781"/>
    </source>
</evidence>
<sequence>MKKSYFLMLMALVFLLQGCRTETINEENNQYSHEVTKALYDMQKVPQFSSFISRAKSKKENSKNSLNALNDKSKVLVITKPDITSYSTLIRNADSDFEILVYSVDNNGKESFYKAKYIPENKTVNNKIENFTGKVEFSNETDELLQTVRYNNGVVVSTNEKTNVSSKSSPCHYYVTITAVRCTAGDGHAPGEACSGTADQQPYYDVYVSQYCNQEQDAGGFTTGSGSYGGTGEYGSYGGGFNALELIMNNTNAYHWNLFNQLSADNRTKIVELITYNAIDGSMYNFMISFFNQNPTTTVQQFQDWFFNQNSLSFDSTVNGNNSILFNNLQDFKSSLALKNSNLITESSVLQDNGSEKVVSARVKRTGVWGSGEEVRIKLKKVNNVWAFDSVTSTEYGLTLGVWSFTQLDYSQNTSSNILTVEVTGLENYNVFLEGLGTVYKDRVMIKVKININTGNIVSIEFIDL</sequence>
<feature type="chain" id="PRO_5012658992" description="Lipoprotein" evidence="1">
    <location>
        <begin position="19"/>
        <end position="465"/>
    </location>
</feature>
<dbReference type="PROSITE" id="PS51257">
    <property type="entry name" value="PROKAR_LIPOPROTEIN"/>
    <property type="match status" value="1"/>
</dbReference>
<proteinExistence type="predicted"/>
<evidence type="ECO:0000256" key="1">
    <source>
        <dbReference type="SAM" id="SignalP"/>
    </source>
</evidence>
<dbReference type="EMBL" id="FTOV01000011">
    <property type="protein sequence ID" value="SIT22005.1"/>
    <property type="molecule type" value="Genomic_DNA"/>
</dbReference>
<evidence type="ECO:0008006" key="4">
    <source>
        <dbReference type="Google" id="ProtNLM"/>
    </source>
</evidence>
<dbReference type="OrthoDB" id="1242268at2"/>
<name>A0A1N7QGL4_9FLAO</name>
<organism evidence="2 3">
    <name type="scientific">Chryseobacterium gambrini</name>
    <dbReference type="NCBI Taxonomy" id="373672"/>
    <lineage>
        <taxon>Bacteria</taxon>
        <taxon>Pseudomonadati</taxon>
        <taxon>Bacteroidota</taxon>
        <taxon>Flavobacteriia</taxon>
        <taxon>Flavobacteriales</taxon>
        <taxon>Weeksellaceae</taxon>
        <taxon>Chryseobacterium group</taxon>
        <taxon>Chryseobacterium</taxon>
    </lineage>
</organism>
<dbReference type="AlphaFoldDB" id="A0A1N7QGL4"/>